<dbReference type="OrthoDB" id="103227at2"/>
<dbReference type="Gene3D" id="1.10.606.20">
    <property type="match status" value="1"/>
</dbReference>
<feature type="domain" description="Vanadium-dependent haloperoxidase NapH1-like second helical-bundle" evidence="2">
    <location>
        <begin position="284"/>
        <end position="403"/>
    </location>
</feature>
<keyword evidence="1" id="KW-0732">Signal</keyword>
<evidence type="ECO:0000256" key="1">
    <source>
        <dbReference type="SAM" id="SignalP"/>
    </source>
</evidence>
<dbReference type="InterPro" id="IPR055161">
    <property type="entry name" value="NapH1-like_2nd"/>
</dbReference>
<dbReference type="InterPro" id="IPR052559">
    <property type="entry name" value="V-haloperoxidase"/>
</dbReference>
<protein>
    <recommendedName>
        <fullName evidence="2">Vanadium-dependent haloperoxidase NapH1-like second helical-bundle domain-containing protein</fullName>
    </recommendedName>
</protein>
<comment type="caution">
    <text evidence="3">The sequence shown here is derived from an EMBL/GenBank/DDBJ whole genome shotgun (WGS) entry which is preliminary data.</text>
</comment>
<evidence type="ECO:0000313" key="4">
    <source>
        <dbReference type="Proteomes" id="UP000051380"/>
    </source>
</evidence>
<dbReference type="Proteomes" id="UP000051380">
    <property type="component" value="Unassembled WGS sequence"/>
</dbReference>
<feature type="signal peptide" evidence="1">
    <location>
        <begin position="1"/>
        <end position="28"/>
    </location>
</feature>
<evidence type="ECO:0000313" key="3">
    <source>
        <dbReference type="EMBL" id="KRP96674.1"/>
    </source>
</evidence>
<gene>
    <name evidence="3" type="ORF">AOQ72_19620</name>
</gene>
<dbReference type="InterPro" id="IPR036938">
    <property type="entry name" value="PAP2/HPO_sf"/>
</dbReference>
<dbReference type="EMBL" id="LJYF01000026">
    <property type="protein sequence ID" value="KRP96674.1"/>
    <property type="molecule type" value="Genomic_DNA"/>
</dbReference>
<dbReference type="AlphaFoldDB" id="A0A0R3CGU3"/>
<dbReference type="SUPFAM" id="SSF48317">
    <property type="entry name" value="Acid phosphatase/Vanadium-dependent haloperoxidase"/>
    <property type="match status" value="1"/>
</dbReference>
<accession>A0A0R3CGU3</accession>
<reference evidence="3 4" key="1">
    <citation type="submission" date="2015-09" db="EMBL/GenBank/DDBJ databases">
        <title>Draft Genome Sequence of the Strain BR 3267 (Bradyrhizobium yuanmingense) recommended as inoculant for cowpea in Brazil.</title>
        <authorList>
            <person name="Simoes-Araujo J.L."/>
            <person name="Zilli J.E."/>
        </authorList>
    </citation>
    <scope>NUCLEOTIDE SEQUENCE [LARGE SCALE GENOMIC DNA]</scope>
    <source>
        <strain evidence="3 4">BR3267</strain>
    </source>
</reference>
<proteinExistence type="predicted"/>
<dbReference type="Pfam" id="PF22778">
    <property type="entry name" value="VCPO_2nd"/>
    <property type="match status" value="1"/>
</dbReference>
<dbReference type="CDD" id="cd03398">
    <property type="entry name" value="PAP2_haloperoxidase"/>
    <property type="match status" value="1"/>
</dbReference>
<evidence type="ECO:0000259" key="2">
    <source>
        <dbReference type="Pfam" id="PF22778"/>
    </source>
</evidence>
<name>A0A0R3CGU3_9BRAD</name>
<dbReference type="PANTHER" id="PTHR34599:SF1">
    <property type="entry name" value="PHOSPHATIDIC ACID PHOSPHATASE TYPE 2_HALOPEROXIDASE DOMAIN-CONTAINING PROTEIN"/>
    <property type="match status" value="1"/>
</dbReference>
<organism evidence="3 4">
    <name type="scientific">Bradyrhizobium yuanmingense</name>
    <dbReference type="NCBI Taxonomy" id="108015"/>
    <lineage>
        <taxon>Bacteria</taxon>
        <taxon>Pseudomonadati</taxon>
        <taxon>Pseudomonadota</taxon>
        <taxon>Alphaproteobacteria</taxon>
        <taxon>Hyphomicrobiales</taxon>
        <taxon>Nitrobacteraceae</taxon>
        <taxon>Bradyrhizobium</taxon>
    </lineage>
</organism>
<feature type="chain" id="PRO_5006434241" description="Vanadium-dependent haloperoxidase NapH1-like second helical-bundle domain-containing protein" evidence="1">
    <location>
        <begin position="29"/>
        <end position="418"/>
    </location>
</feature>
<dbReference type="PANTHER" id="PTHR34599">
    <property type="entry name" value="PEROXIDASE-RELATED"/>
    <property type="match status" value="1"/>
</dbReference>
<sequence>MKMKTFLATKSPFLIIATLAVCIGTARADVIMDWNAKADAIAAEKKVLPVPQARTMSMLHVAMFEAVNAIDRRYTPYKLDLVADRSTSKEAAASTAAYNILLTIYPDQKAALDAALIASLSGIPDTEGKAKGIELGKIAASGVMALRRGDGSDVQETYRPYTAPGAYVPTVVPIGTTAGIMSPWVMTSVSQFRPAPPPALDSETWTRDVNEIRELGARNSTTRTAEQTAIGRVWFLVGPPSFNPIVRQVALAKHMDVVDCSRLFALTEIAANDAIVAVLDAKYHYNFWRPVTAIRNADITHNPMTPREASWLPLGETPMHPEYPCAHCIVSAAVSTVLRSIAGDEVGELTMTSPTAPGVTRKWTKLQDYSDEVANARIYAGFHYRFSTEVGKDMGRKIGDLTVGTQLRGLEARAEPKQ</sequence>